<keyword evidence="6 10" id="KW-0812">Transmembrane</keyword>
<evidence type="ECO:0000259" key="11">
    <source>
        <dbReference type="PROSITE" id="PS52015"/>
    </source>
</evidence>
<reference evidence="12" key="2">
    <citation type="submission" date="2020-09" db="EMBL/GenBank/DDBJ databases">
        <authorList>
            <person name="Sun Q."/>
            <person name="Zhou Y."/>
        </authorList>
    </citation>
    <scope>NUCLEOTIDE SEQUENCE</scope>
    <source>
        <strain evidence="12">CGMCC 1.15254</strain>
    </source>
</reference>
<dbReference type="GO" id="GO:0055085">
    <property type="term" value="P:transmembrane transport"/>
    <property type="evidence" value="ECO:0007669"/>
    <property type="project" value="InterPro"/>
</dbReference>
<keyword evidence="5 10" id="KW-0997">Cell inner membrane</keyword>
<dbReference type="Pfam" id="PF03544">
    <property type="entry name" value="TonB_C"/>
    <property type="match status" value="1"/>
</dbReference>
<comment type="function">
    <text evidence="10">Interacts with outer membrane receptor proteins that carry out high-affinity binding and energy dependent uptake into the periplasmic space of specific substrates. It could act to transduce energy from the cytoplasmic membrane to specific energy-requiring processes in the outer membrane, resulting in the release into the periplasm of ligands bound by these outer membrane proteins.</text>
</comment>
<evidence type="ECO:0000256" key="6">
    <source>
        <dbReference type="ARBA" id="ARBA00022692"/>
    </source>
</evidence>
<dbReference type="SUPFAM" id="SSF74653">
    <property type="entry name" value="TolA/TonB C-terminal domain"/>
    <property type="match status" value="1"/>
</dbReference>
<dbReference type="PROSITE" id="PS52015">
    <property type="entry name" value="TONB_CTD"/>
    <property type="match status" value="1"/>
</dbReference>
<keyword evidence="4 10" id="KW-1003">Cell membrane</keyword>
<keyword evidence="7 10" id="KW-0653">Protein transport</keyword>
<organism evidence="12 13">
    <name type="scientific">Terasakiella brassicae</name>
    <dbReference type="NCBI Taxonomy" id="1634917"/>
    <lineage>
        <taxon>Bacteria</taxon>
        <taxon>Pseudomonadati</taxon>
        <taxon>Pseudomonadota</taxon>
        <taxon>Alphaproteobacteria</taxon>
        <taxon>Rhodospirillales</taxon>
        <taxon>Terasakiellaceae</taxon>
        <taxon>Terasakiella</taxon>
    </lineage>
</organism>
<dbReference type="Proteomes" id="UP000632498">
    <property type="component" value="Unassembled WGS sequence"/>
</dbReference>
<dbReference type="InterPro" id="IPR003538">
    <property type="entry name" value="TonB"/>
</dbReference>
<comment type="subcellular location">
    <subcellularLocation>
        <location evidence="1 10">Cell inner membrane</location>
        <topology evidence="1 10">Single-pass membrane protein</topology>
        <orientation evidence="1 10">Periplasmic side</orientation>
    </subcellularLocation>
</comment>
<protein>
    <recommendedName>
        <fullName evidence="10">Protein TonB</fullName>
    </recommendedName>
</protein>
<dbReference type="InterPro" id="IPR006260">
    <property type="entry name" value="TonB/TolA_C"/>
</dbReference>
<reference evidence="12" key="1">
    <citation type="journal article" date="2014" name="Int. J. Syst. Evol. Microbiol.">
        <title>Complete genome sequence of Corynebacterium casei LMG S-19264T (=DSM 44701T), isolated from a smear-ripened cheese.</title>
        <authorList>
            <consortium name="US DOE Joint Genome Institute (JGI-PGF)"/>
            <person name="Walter F."/>
            <person name="Albersmeier A."/>
            <person name="Kalinowski J."/>
            <person name="Ruckert C."/>
        </authorList>
    </citation>
    <scope>NUCLEOTIDE SEQUENCE</scope>
    <source>
        <strain evidence="12">CGMCC 1.15254</strain>
    </source>
</reference>
<dbReference type="Gene3D" id="3.30.1150.10">
    <property type="match status" value="1"/>
</dbReference>
<name>A0A917BZD3_9PROT</name>
<dbReference type="GO" id="GO:0030288">
    <property type="term" value="C:outer membrane-bounded periplasmic space"/>
    <property type="evidence" value="ECO:0007669"/>
    <property type="project" value="InterPro"/>
</dbReference>
<dbReference type="GO" id="GO:0015891">
    <property type="term" value="P:siderophore transport"/>
    <property type="evidence" value="ECO:0007669"/>
    <property type="project" value="InterPro"/>
</dbReference>
<evidence type="ECO:0000256" key="1">
    <source>
        <dbReference type="ARBA" id="ARBA00004383"/>
    </source>
</evidence>
<evidence type="ECO:0000256" key="3">
    <source>
        <dbReference type="ARBA" id="ARBA00022448"/>
    </source>
</evidence>
<keyword evidence="3 10" id="KW-0813">Transport</keyword>
<evidence type="ECO:0000256" key="5">
    <source>
        <dbReference type="ARBA" id="ARBA00022519"/>
    </source>
</evidence>
<evidence type="ECO:0000256" key="9">
    <source>
        <dbReference type="ARBA" id="ARBA00023136"/>
    </source>
</evidence>
<dbReference type="PRINTS" id="PR01374">
    <property type="entry name" value="TONBPROTEIN"/>
</dbReference>
<dbReference type="RefSeq" id="WP_188663532.1">
    <property type="nucleotide sequence ID" value="NZ_BMHV01000009.1"/>
</dbReference>
<evidence type="ECO:0000256" key="7">
    <source>
        <dbReference type="ARBA" id="ARBA00022927"/>
    </source>
</evidence>
<comment type="caution">
    <text evidence="12">The sequence shown here is derived from an EMBL/GenBank/DDBJ whole genome shotgun (WGS) entry which is preliminary data.</text>
</comment>
<dbReference type="PANTHER" id="PTHR33446">
    <property type="entry name" value="PROTEIN TONB-RELATED"/>
    <property type="match status" value="1"/>
</dbReference>
<feature type="transmembrane region" description="Helical" evidence="10">
    <location>
        <begin position="26"/>
        <end position="47"/>
    </location>
</feature>
<accession>A0A917BZD3</accession>
<keyword evidence="13" id="KW-1185">Reference proteome</keyword>
<proteinExistence type="inferred from homology"/>
<dbReference type="GO" id="GO:0098797">
    <property type="term" value="C:plasma membrane protein complex"/>
    <property type="evidence" value="ECO:0007669"/>
    <property type="project" value="TreeGrafter"/>
</dbReference>
<evidence type="ECO:0000256" key="4">
    <source>
        <dbReference type="ARBA" id="ARBA00022475"/>
    </source>
</evidence>
<dbReference type="AlphaFoldDB" id="A0A917BZD3"/>
<gene>
    <name evidence="12" type="ORF">GCM10011332_15350</name>
</gene>
<keyword evidence="8 10" id="KW-1133">Transmembrane helix</keyword>
<dbReference type="InterPro" id="IPR037682">
    <property type="entry name" value="TonB_C"/>
</dbReference>
<evidence type="ECO:0000313" key="12">
    <source>
        <dbReference type="EMBL" id="GGF62428.1"/>
    </source>
</evidence>
<dbReference type="GO" id="GO:0031992">
    <property type="term" value="F:energy transducer activity"/>
    <property type="evidence" value="ECO:0007669"/>
    <property type="project" value="InterPro"/>
</dbReference>
<keyword evidence="10" id="KW-0735">Signal-anchor</keyword>
<dbReference type="GO" id="GO:0015031">
    <property type="term" value="P:protein transport"/>
    <property type="evidence" value="ECO:0007669"/>
    <property type="project" value="UniProtKB-UniRule"/>
</dbReference>
<dbReference type="EMBL" id="BMHV01000009">
    <property type="protein sequence ID" value="GGF62428.1"/>
    <property type="molecule type" value="Genomic_DNA"/>
</dbReference>
<evidence type="ECO:0000256" key="2">
    <source>
        <dbReference type="ARBA" id="ARBA00006555"/>
    </source>
</evidence>
<evidence type="ECO:0000256" key="10">
    <source>
        <dbReference type="RuleBase" id="RU362123"/>
    </source>
</evidence>
<dbReference type="NCBIfam" id="TIGR01352">
    <property type="entry name" value="tonB_Cterm"/>
    <property type="match status" value="1"/>
</dbReference>
<comment type="similarity">
    <text evidence="2 10">Belongs to the TonB family.</text>
</comment>
<sequence>MLISNQYRLDESTGRVVVDTPLGARLLPIGAAGFLHILLFSGLFLIGQASGELHIPKDDAPQEIAFMVETYVEPVIEPEEVIEETPIEEEEIVEEEPVIEEEEIAEIIEEAVEPPKEEKKIEKPKPRIVPKQVEVKPPVKPVSPPKTVQPRPKIQAVAQAFTTAPVKKVQAKTGFIKPVYPAYLRNPAPPYPKSAKRRRLEGVVELKVLVSAEGRVLNLSIFKSCGHSALDRSALQTVRNWRFLPAKRNGKAVNSDVIVPIRFQLRT</sequence>
<dbReference type="PANTHER" id="PTHR33446:SF2">
    <property type="entry name" value="PROTEIN TONB"/>
    <property type="match status" value="1"/>
</dbReference>
<feature type="domain" description="TonB C-terminal" evidence="11">
    <location>
        <begin position="176"/>
        <end position="267"/>
    </location>
</feature>
<dbReference type="InterPro" id="IPR051045">
    <property type="entry name" value="TonB-dependent_transducer"/>
</dbReference>
<keyword evidence="9 10" id="KW-0472">Membrane</keyword>
<evidence type="ECO:0000313" key="13">
    <source>
        <dbReference type="Proteomes" id="UP000632498"/>
    </source>
</evidence>
<evidence type="ECO:0000256" key="8">
    <source>
        <dbReference type="ARBA" id="ARBA00022989"/>
    </source>
</evidence>